<evidence type="ECO:0000313" key="6">
    <source>
        <dbReference type="EMBL" id="CAD5220588.1"/>
    </source>
</evidence>
<keyword evidence="3" id="KW-0677">Repeat</keyword>
<evidence type="ECO:0000313" key="7">
    <source>
        <dbReference type="Proteomes" id="UP000614601"/>
    </source>
</evidence>
<proteinExistence type="predicted"/>
<dbReference type="Pfam" id="PF24354">
    <property type="entry name" value="NDNF_N"/>
    <property type="match status" value="1"/>
</dbReference>
<dbReference type="PANTHER" id="PTHR14619:SF3">
    <property type="entry name" value="PROTEIN NDNF"/>
    <property type="match status" value="1"/>
</dbReference>
<dbReference type="InterPro" id="IPR056225">
    <property type="entry name" value="NDNF_N"/>
</dbReference>
<dbReference type="AlphaFoldDB" id="A0A811KVB7"/>
<accession>A0A811KVB7</accession>
<comment type="caution">
    <text evidence="6">The sequence shown here is derived from an EMBL/GenBank/DDBJ whole genome shotgun (WGS) entry which is preliminary data.</text>
</comment>
<dbReference type="InterPro" id="IPR019326">
    <property type="entry name" value="NDNF"/>
</dbReference>
<keyword evidence="2" id="KW-0964">Secreted</keyword>
<reference evidence="6" key="1">
    <citation type="submission" date="2020-09" db="EMBL/GenBank/DDBJ databases">
        <authorList>
            <person name="Kikuchi T."/>
        </authorList>
    </citation>
    <scope>NUCLEOTIDE SEQUENCE</scope>
    <source>
        <strain evidence="6">SH1</strain>
    </source>
</reference>
<keyword evidence="7" id="KW-1185">Reference proteome</keyword>
<dbReference type="Pfam" id="PF19433">
    <property type="entry name" value="NDNF_C"/>
    <property type="match status" value="1"/>
</dbReference>
<evidence type="ECO:0000256" key="3">
    <source>
        <dbReference type="ARBA" id="ARBA00022737"/>
    </source>
</evidence>
<dbReference type="EMBL" id="CAJFDH010000004">
    <property type="protein sequence ID" value="CAD5220588.1"/>
    <property type="molecule type" value="Genomic_DNA"/>
</dbReference>
<dbReference type="OrthoDB" id="9872501at2759"/>
<dbReference type="InterPro" id="IPR045805">
    <property type="entry name" value="NDNF_C"/>
</dbReference>
<feature type="domain" description="Protein NDNF C-terminal" evidence="4">
    <location>
        <begin position="355"/>
        <end position="533"/>
    </location>
</feature>
<evidence type="ECO:0000256" key="1">
    <source>
        <dbReference type="ARBA" id="ARBA00004613"/>
    </source>
</evidence>
<dbReference type="EMBL" id="CAJFCW020000004">
    <property type="protein sequence ID" value="CAG9113913.1"/>
    <property type="molecule type" value="Genomic_DNA"/>
</dbReference>
<feature type="domain" description="Neuron-derived neurotrophic factor N-terminal" evidence="5">
    <location>
        <begin position="20"/>
        <end position="161"/>
    </location>
</feature>
<evidence type="ECO:0000259" key="5">
    <source>
        <dbReference type="Pfam" id="PF24354"/>
    </source>
</evidence>
<evidence type="ECO:0000256" key="2">
    <source>
        <dbReference type="ARBA" id="ARBA00022525"/>
    </source>
</evidence>
<dbReference type="Proteomes" id="UP000614601">
    <property type="component" value="Unassembled WGS sequence"/>
</dbReference>
<protein>
    <recommendedName>
        <fullName evidence="8">Protein NDNF</fullName>
    </recommendedName>
</protein>
<organism evidence="6 7">
    <name type="scientific">Bursaphelenchus okinawaensis</name>
    <dbReference type="NCBI Taxonomy" id="465554"/>
    <lineage>
        <taxon>Eukaryota</taxon>
        <taxon>Metazoa</taxon>
        <taxon>Ecdysozoa</taxon>
        <taxon>Nematoda</taxon>
        <taxon>Chromadorea</taxon>
        <taxon>Rhabditida</taxon>
        <taxon>Tylenchina</taxon>
        <taxon>Tylenchomorpha</taxon>
        <taxon>Aphelenchoidea</taxon>
        <taxon>Aphelenchoididae</taxon>
        <taxon>Bursaphelenchus</taxon>
    </lineage>
</organism>
<sequence>MYFFFILLLYGATALDYPEPTRDFLALNKEHFIRVSPYSDVAFYVIKLPKANQPLFMYITPCSSSVHWQLRIPNQFIMSPYLPSHSQHFDHILHMRIPPLIEYHSDMQLHDHLILLAGEENDKRMHFYANAIEADYVVLNMTAERFTAVQLFVSTDQDTMDRFYPNLEKNNKFEVKVEDAGHIKEAVEDSYLTWTPPDYAVKSPDAFKYCLLVNDHQNEYAMCEHFNVDIDYIHCVHGNASDMTLKTLEPNKKHYLTLFLINQRTKGKTAYMTQEITIKGKVKKETPLLGQEALDMTLFDSALSSHTLPLPKGSYVNHTYIPNKSSDSNEIVLLINSCNGYIYTEVLRNDSLIYKSASFIGFKRFVIKTNNTDVLKINVINDDNVQIRYWIWVSYNEDNSPFPSLPFDRSIRLVERQCISVKLEWLRANDDENTRYCVHIKESRNDYLTDIINEPSQMCWSQMPAGRKVLCVTPKDADLSDLHTPGFLDLQTTVDSLKSATIYRFDLSVLKIGQPDAQPLPYRPIFVRTLKDC</sequence>
<dbReference type="PANTHER" id="PTHR14619">
    <property type="entry name" value="NEURON-DERIVED NEUROTROPHIC FACTOR"/>
    <property type="match status" value="1"/>
</dbReference>
<gene>
    <name evidence="6" type="ORF">BOKJ2_LOCUS9019</name>
</gene>
<name>A0A811KVB7_9BILA</name>
<comment type="subcellular location">
    <subcellularLocation>
        <location evidence="1">Secreted</location>
    </subcellularLocation>
</comment>
<dbReference type="GO" id="GO:0005576">
    <property type="term" value="C:extracellular region"/>
    <property type="evidence" value="ECO:0007669"/>
    <property type="project" value="UniProtKB-SubCell"/>
</dbReference>
<evidence type="ECO:0000259" key="4">
    <source>
        <dbReference type="Pfam" id="PF19433"/>
    </source>
</evidence>
<dbReference type="Proteomes" id="UP000783686">
    <property type="component" value="Unassembled WGS sequence"/>
</dbReference>
<evidence type="ECO:0008006" key="8">
    <source>
        <dbReference type="Google" id="ProtNLM"/>
    </source>
</evidence>